<reference evidence="3 4" key="1">
    <citation type="submission" date="2018-10" db="EMBL/GenBank/DDBJ databases">
        <title>Isolation from cow dung.</title>
        <authorList>
            <person name="Ling L."/>
        </authorList>
    </citation>
    <scope>NUCLEOTIDE SEQUENCE [LARGE SCALE GENOMIC DNA]</scope>
    <source>
        <strain evidence="3 4">NEAU-LL90</strain>
    </source>
</reference>
<evidence type="ECO:0000313" key="4">
    <source>
        <dbReference type="Proteomes" id="UP000279275"/>
    </source>
</evidence>
<organism evidence="3 4">
    <name type="scientific">Nocardia stercoris</name>
    <dbReference type="NCBI Taxonomy" id="2483361"/>
    <lineage>
        <taxon>Bacteria</taxon>
        <taxon>Bacillati</taxon>
        <taxon>Actinomycetota</taxon>
        <taxon>Actinomycetes</taxon>
        <taxon>Mycobacteriales</taxon>
        <taxon>Nocardiaceae</taxon>
        <taxon>Nocardia</taxon>
    </lineage>
</organism>
<dbReference type="AlphaFoldDB" id="A0A3M2LBM4"/>
<feature type="transmembrane region" description="Helical" evidence="2">
    <location>
        <begin position="245"/>
        <end position="262"/>
    </location>
</feature>
<keyword evidence="4" id="KW-1185">Reference proteome</keyword>
<gene>
    <name evidence="3" type="ORF">EBN03_00735</name>
</gene>
<keyword evidence="2" id="KW-0812">Transmembrane</keyword>
<keyword evidence="2" id="KW-0472">Membrane</keyword>
<feature type="transmembrane region" description="Helical" evidence="2">
    <location>
        <begin position="449"/>
        <end position="469"/>
    </location>
</feature>
<evidence type="ECO:0008006" key="5">
    <source>
        <dbReference type="Google" id="ProtNLM"/>
    </source>
</evidence>
<protein>
    <recommendedName>
        <fullName evidence="5">Chemotaxis methyl-accepting receptor HlyB-like 4HB MCP domain-containing protein</fullName>
    </recommendedName>
</protein>
<feature type="region of interest" description="Disordered" evidence="1">
    <location>
        <begin position="394"/>
        <end position="415"/>
    </location>
</feature>
<accession>A0A3M2LBM4</accession>
<name>A0A3M2LBM4_9NOCA</name>
<comment type="caution">
    <text evidence="3">The sequence shown here is derived from an EMBL/GenBank/DDBJ whole genome shotgun (WGS) entry which is preliminary data.</text>
</comment>
<dbReference type="Proteomes" id="UP000279275">
    <property type="component" value="Unassembled WGS sequence"/>
</dbReference>
<evidence type="ECO:0000256" key="2">
    <source>
        <dbReference type="SAM" id="Phobius"/>
    </source>
</evidence>
<feature type="transmembrane region" description="Helical" evidence="2">
    <location>
        <begin position="213"/>
        <end position="233"/>
    </location>
</feature>
<keyword evidence="2" id="KW-1133">Transmembrane helix</keyword>
<feature type="transmembrane region" description="Helical" evidence="2">
    <location>
        <begin position="20"/>
        <end position="40"/>
    </location>
</feature>
<dbReference type="EMBL" id="RFFH01000001">
    <property type="protein sequence ID" value="RMI34927.1"/>
    <property type="molecule type" value="Genomic_DNA"/>
</dbReference>
<evidence type="ECO:0000313" key="3">
    <source>
        <dbReference type="EMBL" id="RMI34927.1"/>
    </source>
</evidence>
<sequence length="477" mass="50902">MPTRSPLARLRDRLPHRADLPAWIRLLAAVAVIAGLLAALCISSGATSLRNGIDVIGHRTEPQVSATEDLSLAFADMDAQLANLLLAGGDPTLTAVRDSALKTYEDRRKQADADLQQASSIAGQDEHAKHAVQGVLDQFGTYEGLAAKVILLDQTEHNPAAQPAPDLLDQYRQSAALLADQLLPAAHGLTGDNTAVLQNSYTSTRGAESTATVLLIACGVVLLGALIGLQVLLVRTMHRRINPGLLGATLVSLLLLGGAVLGDHNAVNQLQIARYDAFDSLIALDQARAIGYDANADESRYLLDPDKGQLEQQAFLNKSQALADLKVSSVGDYDAALTKALAAYRADHADIRFGGAFGDEMRNITFPGERAAAEKMLASYQVYQRDDRTLRATAKSDPRQAVTYDTDAQPGTSDGDFGTYDTDLSALIAVNQHAFDTAVTAGSADASRWSSWLPFTGALLIAALVLLGIRPRLNEYR</sequence>
<evidence type="ECO:0000256" key="1">
    <source>
        <dbReference type="SAM" id="MobiDB-lite"/>
    </source>
</evidence>
<proteinExistence type="predicted"/>